<keyword evidence="1" id="KW-0547">Nucleotide-binding</keyword>
<keyword evidence="2" id="KW-0067">ATP-binding</keyword>
<accession>A0A2I0HNB6</accession>
<dbReference type="EMBL" id="PGOL01006847">
    <property type="protein sequence ID" value="PKI33219.1"/>
    <property type="molecule type" value="Genomic_DNA"/>
</dbReference>
<keyword evidence="4" id="KW-1185">Reference proteome</keyword>
<evidence type="ECO:0000256" key="2">
    <source>
        <dbReference type="ARBA" id="ARBA00022840"/>
    </source>
</evidence>
<dbReference type="PANTHER" id="PTHR27007">
    <property type="match status" value="1"/>
</dbReference>
<evidence type="ECO:0000256" key="1">
    <source>
        <dbReference type="ARBA" id="ARBA00022741"/>
    </source>
</evidence>
<dbReference type="GO" id="GO:0005524">
    <property type="term" value="F:ATP binding"/>
    <property type="evidence" value="ECO:0007669"/>
    <property type="project" value="UniProtKB-KW"/>
</dbReference>
<evidence type="ECO:0000313" key="3">
    <source>
        <dbReference type="EMBL" id="PKI33219.1"/>
    </source>
</evidence>
<dbReference type="InterPro" id="IPR050528">
    <property type="entry name" value="L-type_Lectin-RKs"/>
</dbReference>
<sequence>MPPQVRPARSLMCPALGLFSLELLLEEESTYDRIDRREGLVDWIWELYGNKKLLLAADSKLSDDFNETEMECLMIVGFWCAHPQDSKRPSIQEAMNVLSGRASLPGLPPEKPVNGDCPL</sequence>
<reference evidence="3 4" key="1">
    <citation type="submission" date="2017-11" db="EMBL/GenBank/DDBJ databases">
        <title>De-novo sequencing of pomegranate (Punica granatum L.) genome.</title>
        <authorList>
            <person name="Akparov Z."/>
            <person name="Amiraslanov A."/>
            <person name="Hajiyeva S."/>
            <person name="Abbasov M."/>
            <person name="Kaur K."/>
            <person name="Hamwieh A."/>
            <person name="Solovyev V."/>
            <person name="Salamov A."/>
            <person name="Braich B."/>
            <person name="Kosarev P."/>
            <person name="Mahmoud A."/>
            <person name="Hajiyev E."/>
            <person name="Babayeva S."/>
            <person name="Izzatullayeva V."/>
            <person name="Mammadov A."/>
            <person name="Mammadov A."/>
            <person name="Sharifova S."/>
            <person name="Ojaghi J."/>
            <person name="Eynullazada K."/>
            <person name="Bayramov B."/>
            <person name="Abdulazimova A."/>
            <person name="Shahmuradov I."/>
        </authorList>
    </citation>
    <scope>NUCLEOTIDE SEQUENCE [LARGE SCALE GENOMIC DNA]</scope>
    <source>
        <strain evidence="4">cv. AG2017</strain>
        <tissue evidence="3">Leaf</tissue>
    </source>
</reference>
<protein>
    <recommendedName>
        <fullName evidence="5">Serine-threonine/tyrosine-protein kinase catalytic domain-containing protein</fullName>
    </recommendedName>
</protein>
<name>A0A2I0HNB6_PUNGR</name>
<evidence type="ECO:0000313" key="4">
    <source>
        <dbReference type="Proteomes" id="UP000233551"/>
    </source>
</evidence>
<dbReference type="Gene3D" id="1.10.510.10">
    <property type="entry name" value="Transferase(Phosphotransferase) domain 1"/>
    <property type="match status" value="1"/>
</dbReference>
<proteinExistence type="predicted"/>
<gene>
    <name evidence="3" type="ORF">CRG98_046388</name>
</gene>
<dbReference type="AlphaFoldDB" id="A0A2I0HNB6"/>
<evidence type="ECO:0008006" key="5">
    <source>
        <dbReference type="Google" id="ProtNLM"/>
    </source>
</evidence>
<comment type="caution">
    <text evidence="3">The sequence shown here is derived from an EMBL/GenBank/DDBJ whole genome shotgun (WGS) entry which is preliminary data.</text>
</comment>
<dbReference type="Proteomes" id="UP000233551">
    <property type="component" value="Unassembled WGS sequence"/>
</dbReference>
<dbReference type="STRING" id="22663.A0A2I0HNB6"/>
<organism evidence="3 4">
    <name type="scientific">Punica granatum</name>
    <name type="common">Pomegranate</name>
    <dbReference type="NCBI Taxonomy" id="22663"/>
    <lineage>
        <taxon>Eukaryota</taxon>
        <taxon>Viridiplantae</taxon>
        <taxon>Streptophyta</taxon>
        <taxon>Embryophyta</taxon>
        <taxon>Tracheophyta</taxon>
        <taxon>Spermatophyta</taxon>
        <taxon>Magnoliopsida</taxon>
        <taxon>eudicotyledons</taxon>
        <taxon>Gunneridae</taxon>
        <taxon>Pentapetalae</taxon>
        <taxon>rosids</taxon>
        <taxon>malvids</taxon>
        <taxon>Myrtales</taxon>
        <taxon>Lythraceae</taxon>
        <taxon>Punica</taxon>
    </lineage>
</organism>